<dbReference type="InterPro" id="IPR036388">
    <property type="entry name" value="WH-like_DNA-bd_sf"/>
</dbReference>
<dbReference type="KEGG" id="cfi:Celf_1686"/>
<dbReference type="EMBL" id="CP002666">
    <property type="protein sequence ID" value="AEE45818.1"/>
    <property type="molecule type" value="Genomic_DNA"/>
</dbReference>
<sequence>MPPPPVAAVLGPVLVAGGRGGPDGRTSPGGPRARALVVALALAGGRTVPWRELAGDVWPDDGPADPRAALQTVVSRTRAATSHDVVASHDGGYALAGDSDLALARRHADEGRTALADARPSDALDTARSGLALWRGTPGADVADASPVLAEALAGAAAEVRGALRGVEVDALLALARPQDALGPALAAAQAAPTDEDVHLRLMRAQHAAGRTTDALRTFARLRAALADELGVDPRADVTAFNARLVTGDAPDAATDAATGTQPPGGVAGAAVGPRDVHDEPAGLPGRPPRAPVGLRAAARPLLGRADDLAAVDELLSGARLVTVLGTGGLGKTSLALEVARRRRDAEWVVVVELAGVRTDADVDVALADALGLGQAARSARLGDRLAATPDVRARAAERLAEGPALLVLDNCEHVVAGAAGLADDLLGAVAGLHVLTTSRTPLLVRGEQVHALAPLGVDDDGHGAAVDLFVERALAARPGATLPRDVVARVVSRLDGLPLAIELAAARVRTMTVEEVERRLDARFSLLRSGERLAPDRHRTLEAVIDWSWNLLTDAEQRVLRRLSVLPDGFGLDAAQAIGALTAPGAAAGGTDAWDVLDALDGLVLQSLCTVAEDRHPEGDGLPGVRYRMLETVREFGQLRLADAGETVAAHDAMLAWAAAFARTWSPALVEGDQPAAMRAVRAEQDNLLLALRTALDTGRRGEAYALYVLLGGHWSLRGAYEQVHGLGVELLGRTHGWRVDAAFADVAALALVWVTGMGVFGEGTLTARAVGRLRVVARALDGQLGPRTRAFVRLALAGSVPAAARELAVLRRSPDTYLAMLGHMLSAQLAENSGRVVVARRWVEVAHGLAVGRGDVWAEANNASFLGQIASEEGNPRETLAWAARARAGLRRIVADEELTQITWLELAGSVGAGDADRAEALCDELTVTATTGRAGGTGWAAPEITALALAGRGELAVLRGDVAAGLAHLQAAHATFGAVDSQAQASPWFVMVSAGWVARLVLAPASARVGQPDVAEPARALARHVREWAFLRSTGVVDHPVLGTAAVALGTAAWADGDDAAVDDGLELFWLAELLGSRQDLPMLRRAPLEARARRLVGDARVEDARRRARAVGRRGAAERAFALVASLWC</sequence>
<dbReference type="Pfam" id="PF03704">
    <property type="entry name" value="BTAD"/>
    <property type="match status" value="1"/>
</dbReference>
<dbReference type="InterPro" id="IPR016032">
    <property type="entry name" value="Sig_transdc_resp-reg_C-effctor"/>
</dbReference>
<evidence type="ECO:0000256" key="2">
    <source>
        <dbReference type="ARBA" id="ARBA00023125"/>
    </source>
</evidence>
<dbReference type="SUPFAM" id="SSF46894">
    <property type="entry name" value="C-terminal effector domain of the bipartite response regulators"/>
    <property type="match status" value="1"/>
</dbReference>
<evidence type="ECO:0000313" key="6">
    <source>
        <dbReference type="EMBL" id="AEE45818.1"/>
    </source>
</evidence>
<comment type="similarity">
    <text evidence="1">Belongs to the AfsR/DnrI/RedD regulatory family.</text>
</comment>
<dbReference type="PRINTS" id="PR00364">
    <property type="entry name" value="DISEASERSIST"/>
</dbReference>
<dbReference type="InterPro" id="IPR027417">
    <property type="entry name" value="P-loop_NTPase"/>
</dbReference>
<dbReference type="GO" id="GO:0003677">
    <property type="term" value="F:DNA binding"/>
    <property type="evidence" value="ECO:0007669"/>
    <property type="project" value="UniProtKB-KW"/>
</dbReference>
<dbReference type="Gene3D" id="1.10.10.10">
    <property type="entry name" value="Winged helix-like DNA-binding domain superfamily/Winged helix DNA-binding domain"/>
    <property type="match status" value="1"/>
</dbReference>
<dbReference type="InterPro" id="IPR005158">
    <property type="entry name" value="BTAD"/>
</dbReference>
<evidence type="ECO:0000313" key="7">
    <source>
        <dbReference type="Proteomes" id="UP000008460"/>
    </source>
</evidence>
<evidence type="ECO:0000256" key="3">
    <source>
        <dbReference type="SAM" id="MobiDB-lite"/>
    </source>
</evidence>
<dbReference type="SMART" id="SM01043">
    <property type="entry name" value="BTAD"/>
    <property type="match status" value="1"/>
</dbReference>
<dbReference type="PANTHER" id="PTHR47691">
    <property type="entry name" value="REGULATOR-RELATED"/>
    <property type="match status" value="1"/>
</dbReference>
<evidence type="ECO:0000259" key="4">
    <source>
        <dbReference type="SMART" id="SM00862"/>
    </source>
</evidence>
<accession>F4H8D7</accession>
<dbReference type="Proteomes" id="UP000008460">
    <property type="component" value="Chromosome"/>
</dbReference>
<evidence type="ECO:0000259" key="5">
    <source>
        <dbReference type="SMART" id="SM01043"/>
    </source>
</evidence>
<dbReference type="HOGENOM" id="CLU_004665_1_3_11"/>
<gene>
    <name evidence="6" type="ordered locus">Celf_1686</name>
</gene>
<feature type="domain" description="OmpR/PhoB-type" evidence="4">
    <location>
        <begin position="24"/>
        <end position="95"/>
    </location>
</feature>
<feature type="domain" description="Bacterial transcriptional activator" evidence="5">
    <location>
        <begin position="99"/>
        <end position="246"/>
    </location>
</feature>
<dbReference type="RefSeq" id="WP_013770844.1">
    <property type="nucleotide sequence ID" value="NC_015514.1"/>
</dbReference>
<dbReference type="Gene3D" id="3.40.50.300">
    <property type="entry name" value="P-loop containing nucleotide triphosphate hydrolases"/>
    <property type="match status" value="1"/>
</dbReference>
<proteinExistence type="inferred from homology"/>
<dbReference type="STRING" id="590998.Celf_1686"/>
<protein>
    <submittedName>
        <fullName evidence="6">Transcriptional regulator, winged helix family</fullName>
    </submittedName>
</protein>
<dbReference type="AlphaFoldDB" id="F4H8D7"/>
<dbReference type="eggNOG" id="COG3903">
    <property type="taxonomic scope" value="Bacteria"/>
</dbReference>
<evidence type="ECO:0000256" key="1">
    <source>
        <dbReference type="ARBA" id="ARBA00005820"/>
    </source>
</evidence>
<dbReference type="InterPro" id="IPR001867">
    <property type="entry name" value="OmpR/PhoB-type_DNA-bd"/>
</dbReference>
<keyword evidence="2" id="KW-0238">DNA-binding</keyword>
<dbReference type="GO" id="GO:0000160">
    <property type="term" value="P:phosphorelay signal transduction system"/>
    <property type="evidence" value="ECO:0007669"/>
    <property type="project" value="InterPro"/>
</dbReference>
<reference evidence="6 7" key="1">
    <citation type="submission" date="2011-04" db="EMBL/GenBank/DDBJ databases">
        <title>Complete sequence of Cellulomonas fimi ATCC 484.</title>
        <authorList>
            <consortium name="US DOE Joint Genome Institute"/>
            <person name="Lucas S."/>
            <person name="Han J."/>
            <person name="Lapidus A."/>
            <person name="Cheng J.-F."/>
            <person name="Goodwin L."/>
            <person name="Pitluck S."/>
            <person name="Peters L."/>
            <person name="Chertkov O."/>
            <person name="Detter J.C."/>
            <person name="Han C."/>
            <person name="Tapia R."/>
            <person name="Land M."/>
            <person name="Hauser L."/>
            <person name="Kyrpides N."/>
            <person name="Ivanova N."/>
            <person name="Ovchinnikova G."/>
            <person name="Pagani I."/>
            <person name="Mead D."/>
            <person name="Brumm P."/>
            <person name="Woyke T."/>
        </authorList>
    </citation>
    <scope>NUCLEOTIDE SEQUENCE [LARGE SCALE GENOMIC DNA]</scope>
    <source>
        <strain evidence="7">ATCC 484 / DSM 20113 / JCM 1341 / NBRC 15513 / NCIMB 8980 / NCTC 7547</strain>
    </source>
</reference>
<name>F4H8D7_CELFA</name>
<feature type="compositionally biased region" description="Low complexity" evidence="3">
    <location>
        <begin position="252"/>
        <end position="274"/>
    </location>
</feature>
<keyword evidence="7" id="KW-1185">Reference proteome</keyword>
<organism evidence="6 7">
    <name type="scientific">Cellulomonas fimi (strain ATCC 484 / DSM 20113 / JCM 1341 / CCUG 24087 / LMG 16345 / NBRC 15513 / NCIMB 8980 / NCTC 7547 / NRS-133)</name>
    <dbReference type="NCBI Taxonomy" id="590998"/>
    <lineage>
        <taxon>Bacteria</taxon>
        <taxon>Bacillati</taxon>
        <taxon>Actinomycetota</taxon>
        <taxon>Actinomycetes</taxon>
        <taxon>Micrococcales</taxon>
        <taxon>Cellulomonadaceae</taxon>
        <taxon>Cellulomonas</taxon>
    </lineage>
</organism>
<feature type="region of interest" description="Disordered" evidence="3">
    <location>
        <begin position="252"/>
        <end position="292"/>
    </location>
</feature>
<dbReference type="SUPFAM" id="SSF48452">
    <property type="entry name" value="TPR-like"/>
    <property type="match status" value="1"/>
</dbReference>
<dbReference type="GO" id="GO:0006355">
    <property type="term" value="P:regulation of DNA-templated transcription"/>
    <property type="evidence" value="ECO:0007669"/>
    <property type="project" value="InterPro"/>
</dbReference>
<dbReference type="eggNOG" id="COG3629">
    <property type="taxonomic scope" value="Bacteria"/>
</dbReference>
<dbReference type="PANTHER" id="PTHR47691:SF3">
    <property type="entry name" value="HTH-TYPE TRANSCRIPTIONAL REGULATOR RV0890C-RELATED"/>
    <property type="match status" value="1"/>
</dbReference>
<dbReference type="SMART" id="SM00862">
    <property type="entry name" value="Trans_reg_C"/>
    <property type="match status" value="1"/>
</dbReference>
<dbReference type="SUPFAM" id="SSF52540">
    <property type="entry name" value="P-loop containing nucleoside triphosphate hydrolases"/>
    <property type="match status" value="1"/>
</dbReference>
<dbReference type="InterPro" id="IPR011990">
    <property type="entry name" value="TPR-like_helical_dom_sf"/>
</dbReference>
<dbReference type="Gene3D" id="1.25.40.10">
    <property type="entry name" value="Tetratricopeptide repeat domain"/>
    <property type="match status" value="1"/>
</dbReference>